<keyword evidence="3" id="KW-0808">Transferase</keyword>
<keyword evidence="1" id="KW-0547">Nucleotide-binding</keyword>
<gene>
    <name evidence="3" type="primary">cca_1</name>
    <name evidence="3" type="ORF">OXPF_05720</name>
</gene>
<dbReference type="GO" id="GO:0000166">
    <property type="term" value="F:nucleotide binding"/>
    <property type="evidence" value="ECO:0007669"/>
    <property type="project" value="UniProtKB-KW"/>
</dbReference>
<dbReference type="PATRIC" id="fig|36849.3.peg.608"/>
<dbReference type="Proteomes" id="UP000050326">
    <property type="component" value="Unassembled WGS sequence"/>
</dbReference>
<dbReference type="PANTHER" id="PTHR47545:SF2">
    <property type="entry name" value="CC-ADDING TRNA NUCLEOTIDYLTRANSFERASE"/>
    <property type="match status" value="1"/>
</dbReference>
<dbReference type="InterPro" id="IPR006675">
    <property type="entry name" value="HDIG_dom"/>
</dbReference>
<reference evidence="3 4" key="1">
    <citation type="submission" date="2015-09" db="EMBL/GenBank/DDBJ databases">
        <title>Genome sequence of Oxobacter pfennigii DSM 3222.</title>
        <authorList>
            <person name="Poehlein A."/>
            <person name="Bengelsdorf F.R."/>
            <person name="Schiel-Bengelsdorf B."/>
            <person name="Duerre P."/>
            <person name="Daniel R."/>
        </authorList>
    </citation>
    <scope>NUCLEOTIDE SEQUENCE [LARGE SCALE GENOMIC DNA]</scope>
    <source>
        <strain evidence="3 4">DSM 3222</strain>
    </source>
</reference>
<dbReference type="InterPro" id="IPR006674">
    <property type="entry name" value="HD_domain"/>
</dbReference>
<keyword evidence="4" id="KW-1185">Reference proteome</keyword>
<dbReference type="OrthoDB" id="9805698at2"/>
<dbReference type="EC" id="2.7.7.72" evidence="3"/>
<dbReference type="NCBIfam" id="TIGR00277">
    <property type="entry name" value="HDIG"/>
    <property type="match status" value="1"/>
</dbReference>
<name>A0A0P9AKH4_9CLOT</name>
<dbReference type="EMBL" id="LKET01000017">
    <property type="protein sequence ID" value="KPU45847.1"/>
    <property type="molecule type" value="Genomic_DNA"/>
</dbReference>
<proteinExistence type="predicted"/>
<dbReference type="CDD" id="cd00077">
    <property type="entry name" value="HDc"/>
    <property type="match status" value="1"/>
</dbReference>
<dbReference type="SUPFAM" id="SSF109604">
    <property type="entry name" value="HD-domain/PDEase-like"/>
    <property type="match status" value="1"/>
</dbReference>
<accession>A0A0P9AKH4</accession>
<comment type="caution">
    <text evidence="3">The sequence shown here is derived from an EMBL/GenBank/DDBJ whole genome shotgun (WGS) entry which is preliminary data.</text>
</comment>
<dbReference type="InterPro" id="IPR050124">
    <property type="entry name" value="tRNA_CCA-adding_enzyme"/>
</dbReference>
<sequence>MILQSLYSDIGIHLLQDSKPSVYLNDVCSDPPFSQYPLDILYRLKNTEQSLKHHPEGSVWNHTMLVVDEAAEVKLQSRNPAVFMWAALLHDIGKPSTTKIRKGRLTAYDHDKVGAELSKRFLQEFSDDRLFIHEVSELIRYHMQILFVLKDLPFADIKGMGHNTDIHEVALLGLCDRLGRANCDRNKEQVNIQLFLQKCNFVLSERASIHQR</sequence>
<dbReference type="Gene3D" id="1.10.3090.10">
    <property type="entry name" value="cca-adding enzyme, domain 2"/>
    <property type="match status" value="1"/>
</dbReference>
<dbReference type="AlphaFoldDB" id="A0A0P9AKH4"/>
<evidence type="ECO:0000313" key="3">
    <source>
        <dbReference type="EMBL" id="KPU45847.1"/>
    </source>
</evidence>
<dbReference type="PANTHER" id="PTHR47545">
    <property type="entry name" value="MULTIFUNCTIONAL CCA PROTEIN"/>
    <property type="match status" value="1"/>
</dbReference>
<dbReference type="Pfam" id="PF01966">
    <property type="entry name" value="HD"/>
    <property type="match status" value="1"/>
</dbReference>
<evidence type="ECO:0000256" key="1">
    <source>
        <dbReference type="ARBA" id="ARBA00022741"/>
    </source>
</evidence>
<evidence type="ECO:0000313" key="4">
    <source>
        <dbReference type="Proteomes" id="UP000050326"/>
    </source>
</evidence>
<dbReference type="GO" id="GO:0004810">
    <property type="term" value="F:CCA tRNA nucleotidyltransferase activity"/>
    <property type="evidence" value="ECO:0007669"/>
    <property type="project" value="UniProtKB-EC"/>
</dbReference>
<evidence type="ECO:0000259" key="2">
    <source>
        <dbReference type="Pfam" id="PF01966"/>
    </source>
</evidence>
<organism evidence="3 4">
    <name type="scientific">Oxobacter pfennigii</name>
    <dbReference type="NCBI Taxonomy" id="36849"/>
    <lineage>
        <taxon>Bacteria</taxon>
        <taxon>Bacillati</taxon>
        <taxon>Bacillota</taxon>
        <taxon>Clostridia</taxon>
        <taxon>Eubacteriales</taxon>
        <taxon>Clostridiaceae</taxon>
        <taxon>Oxobacter</taxon>
    </lineage>
</organism>
<dbReference type="InterPro" id="IPR003607">
    <property type="entry name" value="HD/PDEase_dom"/>
</dbReference>
<dbReference type="STRING" id="36849.OXPF_05720"/>
<keyword evidence="3" id="KW-0548">Nucleotidyltransferase</keyword>
<feature type="domain" description="HD" evidence="2">
    <location>
        <begin position="59"/>
        <end position="144"/>
    </location>
</feature>
<protein>
    <submittedName>
        <fullName evidence="3">Multifunctional CCA protein</fullName>
        <ecNumber evidence="3">2.7.7.72</ecNumber>
    </submittedName>
</protein>